<dbReference type="InterPro" id="IPR058245">
    <property type="entry name" value="NreC/VraR/RcsB-like_REC"/>
</dbReference>
<accession>A0A158ATP2</accession>
<gene>
    <name evidence="4" type="ORF">AWB75_02613</name>
</gene>
<dbReference type="RefSeq" id="WP_061124496.1">
    <property type="nucleotide sequence ID" value="NZ_FCOF02000009.1"/>
</dbReference>
<feature type="domain" description="Response regulatory" evidence="3">
    <location>
        <begin position="22"/>
        <end position="142"/>
    </location>
</feature>
<reference evidence="4" key="1">
    <citation type="submission" date="2016-01" db="EMBL/GenBank/DDBJ databases">
        <authorList>
            <person name="Peeters C."/>
        </authorList>
    </citation>
    <scope>NUCLEOTIDE SEQUENCE [LARGE SCALE GENOMIC DNA]</scope>
    <source>
        <strain evidence="4">LMG 29318</strain>
    </source>
</reference>
<evidence type="ECO:0000313" key="5">
    <source>
        <dbReference type="Proteomes" id="UP000054870"/>
    </source>
</evidence>
<evidence type="ECO:0000313" key="4">
    <source>
        <dbReference type="EMBL" id="SAK61318.1"/>
    </source>
</evidence>
<keyword evidence="5" id="KW-1185">Reference proteome</keyword>
<name>A0A158ATP2_9BURK</name>
<dbReference type="CDD" id="cd17535">
    <property type="entry name" value="REC_NarL-like"/>
    <property type="match status" value="1"/>
</dbReference>
<dbReference type="SUPFAM" id="SSF52172">
    <property type="entry name" value="CheY-like"/>
    <property type="match status" value="1"/>
</dbReference>
<feature type="modified residue" description="4-aspartylphosphate" evidence="2">
    <location>
        <position position="73"/>
    </location>
</feature>
<organism evidence="4 5">
    <name type="scientific">Caballeronia catudaia</name>
    <dbReference type="NCBI Taxonomy" id="1777136"/>
    <lineage>
        <taxon>Bacteria</taxon>
        <taxon>Pseudomonadati</taxon>
        <taxon>Pseudomonadota</taxon>
        <taxon>Betaproteobacteria</taxon>
        <taxon>Burkholderiales</taxon>
        <taxon>Burkholderiaceae</taxon>
        <taxon>Caballeronia</taxon>
    </lineage>
</organism>
<dbReference type="AlphaFoldDB" id="A0A158ATP2"/>
<keyword evidence="1 2" id="KW-0597">Phosphoprotein</keyword>
<dbReference type="GO" id="GO:0000160">
    <property type="term" value="P:phosphorelay signal transduction system"/>
    <property type="evidence" value="ECO:0007669"/>
    <property type="project" value="InterPro"/>
</dbReference>
<dbReference type="Gene3D" id="3.40.50.2300">
    <property type="match status" value="1"/>
</dbReference>
<dbReference type="InterPro" id="IPR001789">
    <property type="entry name" value="Sig_transdc_resp-reg_receiver"/>
</dbReference>
<evidence type="ECO:0000259" key="3">
    <source>
        <dbReference type="PROSITE" id="PS50110"/>
    </source>
</evidence>
<dbReference type="SMART" id="SM00448">
    <property type="entry name" value="REC"/>
    <property type="match status" value="1"/>
</dbReference>
<dbReference type="Pfam" id="PF00072">
    <property type="entry name" value="Response_reg"/>
    <property type="match status" value="1"/>
</dbReference>
<dbReference type="PANTHER" id="PTHR44591:SF3">
    <property type="entry name" value="RESPONSE REGULATORY DOMAIN-CONTAINING PROTEIN"/>
    <property type="match status" value="1"/>
</dbReference>
<dbReference type="Proteomes" id="UP000054870">
    <property type="component" value="Unassembled WGS sequence"/>
</dbReference>
<evidence type="ECO:0000256" key="2">
    <source>
        <dbReference type="PROSITE-ProRule" id="PRU00169"/>
    </source>
</evidence>
<evidence type="ECO:0000256" key="1">
    <source>
        <dbReference type="ARBA" id="ARBA00022553"/>
    </source>
</evidence>
<dbReference type="PANTHER" id="PTHR44591">
    <property type="entry name" value="STRESS RESPONSE REGULATOR PROTEIN 1"/>
    <property type="match status" value="1"/>
</dbReference>
<proteinExistence type="predicted"/>
<dbReference type="PROSITE" id="PS50110">
    <property type="entry name" value="RESPONSE_REGULATORY"/>
    <property type="match status" value="1"/>
</dbReference>
<comment type="caution">
    <text evidence="4">The sequence shown here is derived from an EMBL/GenBank/DDBJ whole genome shotgun (WGS) entry which is preliminary data.</text>
</comment>
<dbReference type="EMBL" id="FCOF02000009">
    <property type="protein sequence ID" value="SAK61318.1"/>
    <property type="molecule type" value="Genomic_DNA"/>
</dbReference>
<dbReference type="InterPro" id="IPR050595">
    <property type="entry name" value="Bact_response_regulator"/>
</dbReference>
<protein>
    <submittedName>
        <fullName evidence="4">Chemotaxis protein CheY</fullName>
    </submittedName>
</protein>
<sequence length="146" mass="16084">MGNHIITDNREGRAGAPRMPLAVLLIEDSPLIRRSITEAIEALRSWRVAAFAETPDDAIALLSSQAFDAVIVDLQLKRGSGLDVLAWLQTSGAARARGAFVAVLTNHALPAYRERCLQYGVRHFFDKSLEFDRVLDALHDYALGRA</sequence>
<dbReference type="InterPro" id="IPR011006">
    <property type="entry name" value="CheY-like_superfamily"/>
</dbReference>